<gene>
    <name evidence="1" type="ORF">NPIL_43791</name>
</gene>
<name>A0A8X6TNI0_NEPPI</name>
<proteinExistence type="predicted"/>
<sequence>MLTEFLSSEFASLPFPECFPSRITFSKRKRESVCLLVWFGRRSARRLGRERTKREKYTPKRGKETWGKETCSNIDFTRGRVRSICILKPAPSQMNAIEQYPTLTTIKIFITSFIGFLICSPTSNQLLFSSNV</sequence>
<reference evidence="1" key="1">
    <citation type="submission" date="2020-08" db="EMBL/GenBank/DDBJ databases">
        <title>Multicomponent nature underlies the extraordinary mechanical properties of spider dragline silk.</title>
        <authorList>
            <person name="Kono N."/>
            <person name="Nakamura H."/>
            <person name="Mori M."/>
            <person name="Yoshida Y."/>
            <person name="Ohtoshi R."/>
            <person name="Malay A.D."/>
            <person name="Moran D.A.P."/>
            <person name="Tomita M."/>
            <person name="Numata K."/>
            <person name="Arakawa K."/>
        </authorList>
    </citation>
    <scope>NUCLEOTIDE SEQUENCE</scope>
</reference>
<dbReference type="Proteomes" id="UP000887013">
    <property type="component" value="Unassembled WGS sequence"/>
</dbReference>
<dbReference type="EMBL" id="BMAW01109482">
    <property type="protein sequence ID" value="GFT38633.1"/>
    <property type="molecule type" value="Genomic_DNA"/>
</dbReference>
<keyword evidence="2" id="KW-1185">Reference proteome</keyword>
<dbReference type="AlphaFoldDB" id="A0A8X6TNI0"/>
<accession>A0A8X6TNI0</accession>
<protein>
    <submittedName>
        <fullName evidence="1">Uncharacterized protein</fullName>
    </submittedName>
</protein>
<evidence type="ECO:0000313" key="2">
    <source>
        <dbReference type="Proteomes" id="UP000887013"/>
    </source>
</evidence>
<comment type="caution">
    <text evidence="1">The sequence shown here is derived from an EMBL/GenBank/DDBJ whole genome shotgun (WGS) entry which is preliminary data.</text>
</comment>
<organism evidence="1 2">
    <name type="scientific">Nephila pilipes</name>
    <name type="common">Giant wood spider</name>
    <name type="synonym">Nephila maculata</name>
    <dbReference type="NCBI Taxonomy" id="299642"/>
    <lineage>
        <taxon>Eukaryota</taxon>
        <taxon>Metazoa</taxon>
        <taxon>Ecdysozoa</taxon>
        <taxon>Arthropoda</taxon>
        <taxon>Chelicerata</taxon>
        <taxon>Arachnida</taxon>
        <taxon>Araneae</taxon>
        <taxon>Araneomorphae</taxon>
        <taxon>Entelegynae</taxon>
        <taxon>Araneoidea</taxon>
        <taxon>Nephilidae</taxon>
        <taxon>Nephila</taxon>
    </lineage>
</organism>
<evidence type="ECO:0000313" key="1">
    <source>
        <dbReference type="EMBL" id="GFT38633.1"/>
    </source>
</evidence>